<comment type="caution">
    <text evidence="5">The sequence shown here is derived from an EMBL/GenBank/DDBJ whole genome shotgun (WGS) entry which is preliminary data.</text>
</comment>
<dbReference type="GO" id="GO:0046983">
    <property type="term" value="F:protein dimerization activity"/>
    <property type="evidence" value="ECO:0007669"/>
    <property type="project" value="InterPro"/>
</dbReference>
<dbReference type="InterPro" id="IPR003018">
    <property type="entry name" value="GAF"/>
</dbReference>
<dbReference type="SUPFAM" id="SSF55874">
    <property type="entry name" value="ATPase domain of HSP90 chaperone/DNA topoisomerase II/histidine kinase"/>
    <property type="match status" value="1"/>
</dbReference>
<dbReference type="InterPro" id="IPR003594">
    <property type="entry name" value="HATPase_dom"/>
</dbReference>
<evidence type="ECO:0000313" key="5">
    <source>
        <dbReference type="EMBL" id="PRZ17816.1"/>
    </source>
</evidence>
<dbReference type="RefSeq" id="WP_146131078.1">
    <property type="nucleotide sequence ID" value="NZ_PVTY01000004.1"/>
</dbReference>
<keyword evidence="6" id="KW-1185">Reference proteome</keyword>
<evidence type="ECO:0000256" key="3">
    <source>
        <dbReference type="ARBA" id="ARBA00023012"/>
    </source>
</evidence>
<dbReference type="Pfam" id="PF13185">
    <property type="entry name" value="GAF_2"/>
    <property type="match status" value="1"/>
</dbReference>
<keyword evidence="3" id="KW-0902">Two-component regulatory system</keyword>
<proteinExistence type="predicted"/>
<dbReference type="GO" id="GO:0016020">
    <property type="term" value="C:membrane"/>
    <property type="evidence" value="ECO:0007669"/>
    <property type="project" value="InterPro"/>
</dbReference>
<dbReference type="CDD" id="cd16917">
    <property type="entry name" value="HATPase_UhpB-NarQ-NarX-like"/>
    <property type="match status" value="1"/>
</dbReference>
<dbReference type="InterPro" id="IPR029016">
    <property type="entry name" value="GAF-like_dom_sf"/>
</dbReference>
<dbReference type="Gene3D" id="1.20.5.1930">
    <property type="match status" value="1"/>
</dbReference>
<keyword evidence="1" id="KW-0808">Transferase</keyword>
<dbReference type="OrthoDB" id="5241249at2"/>
<feature type="domain" description="GAF" evidence="4">
    <location>
        <begin position="51"/>
        <end position="197"/>
    </location>
</feature>
<reference evidence="5 6" key="1">
    <citation type="submission" date="2018-03" db="EMBL/GenBank/DDBJ databases">
        <title>Comparative analysis of microorganisms from saline springs in Andes Mountain Range, Colombia.</title>
        <authorList>
            <person name="Rubin E."/>
        </authorList>
    </citation>
    <scope>NUCLEOTIDE SEQUENCE [LARGE SCALE GENOMIC DNA]</scope>
    <source>
        <strain evidence="5 6">CG 35</strain>
    </source>
</reference>
<dbReference type="SMART" id="SM00065">
    <property type="entry name" value="GAF"/>
    <property type="match status" value="2"/>
</dbReference>
<dbReference type="Gene3D" id="3.30.565.10">
    <property type="entry name" value="Histidine kinase-like ATPase, C-terminal domain"/>
    <property type="match status" value="1"/>
</dbReference>
<dbReference type="Gene3D" id="3.30.450.40">
    <property type="match status" value="2"/>
</dbReference>
<name>A0A2T0YQW9_9MICC</name>
<evidence type="ECO:0000259" key="4">
    <source>
        <dbReference type="SMART" id="SM00065"/>
    </source>
</evidence>
<dbReference type="InterPro" id="IPR036890">
    <property type="entry name" value="HATPase_C_sf"/>
</dbReference>
<protein>
    <submittedName>
        <fullName evidence="5">Histidine kinase/DNA gyrase B/HSP90-like ATPase</fullName>
    </submittedName>
</protein>
<evidence type="ECO:0000256" key="2">
    <source>
        <dbReference type="ARBA" id="ARBA00022777"/>
    </source>
</evidence>
<sequence length="563" mass="59347">MTPSSDFRDLYASDAHTPSRAEMARSNHFLTADHGLLNLLQASQLVTGELDVDQVLFNLAEAARTLVDAHFGALGVVDDKGEMERFIHVGMPPELVEQMGHPPRGLGVLGAVLSGGAPIRLRNLADDPRSVGPPLGHPAIQAFLGVPITIRGSVYGALYVTNPSKKAFTAHDEALIKALAATAATAIDNARLYESSRRSQELSAALGDVAGKLLNVGSTEVFGVLAESLVSLTGAQLVSVVVSEAVGSELYVDTARGVRAARIEGSSVPWMDCVLSRAMDGEPGITTEGGEEPVPFADDIPSASMVAVPLVVDGDRVAALCATRSADESPFTQDDLALLSEFAAQAGLAVALAWARADKQRLEIVEDRARIAQDLHDHVIQRLFGTGLGLEALASPHPQLTDSIETHVTQIDAAIADIRTAIFTLQTRTGAEATRHRLLRILAELSGTLPTPAQVTFTGPIDLIIVGPLADDMAAVLRETLSNVVRHADARTVEVAITANSHTVELKVDDDGIGLSPDSSRRSGIENLSARARGHGGDFTVSARSSGGTRALWRVPVDAPELP</sequence>
<dbReference type="PANTHER" id="PTHR24421:SF56">
    <property type="entry name" value="OXYGEN SENSOR HISTIDINE KINASE RESPONSE REGULATOR DOST"/>
    <property type="match status" value="1"/>
</dbReference>
<accession>A0A2T0YQW9</accession>
<dbReference type="InterPro" id="IPR050482">
    <property type="entry name" value="Sensor_HK_TwoCompSys"/>
</dbReference>
<evidence type="ECO:0000313" key="6">
    <source>
        <dbReference type="Proteomes" id="UP000238217"/>
    </source>
</evidence>
<keyword evidence="2 5" id="KW-0418">Kinase</keyword>
<gene>
    <name evidence="5" type="ORF">BCL67_104169</name>
</gene>
<dbReference type="Pfam" id="PF01590">
    <property type="entry name" value="GAF"/>
    <property type="match status" value="1"/>
</dbReference>
<dbReference type="InterPro" id="IPR011712">
    <property type="entry name" value="Sig_transdc_His_kin_sub3_dim/P"/>
</dbReference>
<dbReference type="PANTHER" id="PTHR24421">
    <property type="entry name" value="NITRATE/NITRITE SENSOR PROTEIN NARX-RELATED"/>
    <property type="match status" value="1"/>
</dbReference>
<dbReference type="SUPFAM" id="SSF55781">
    <property type="entry name" value="GAF domain-like"/>
    <property type="match status" value="2"/>
</dbReference>
<dbReference type="GO" id="GO:0000155">
    <property type="term" value="F:phosphorelay sensor kinase activity"/>
    <property type="evidence" value="ECO:0007669"/>
    <property type="project" value="InterPro"/>
</dbReference>
<organism evidence="5 6">
    <name type="scientific">Nesterenkonia sandarakina</name>
    <dbReference type="NCBI Taxonomy" id="272918"/>
    <lineage>
        <taxon>Bacteria</taxon>
        <taxon>Bacillati</taxon>
        <taxon>Actinomycetota</taxon>
        <taxon>Actinomycetes</taxon>
        <taxon>Micrococcales</taxon>
        <taxon>Micrococcaceae</taxon>
        <taxon>Nesterenkonia</taxon>
    </lineage>
</organism>
<dbReference type="Pfam" id="PF02518">
    <property type="entry name" value="HATPase_c"/>
    <property type="match status" value="1"/>
</dbReference>
<dbReference type="Pfam" id="PF07730">
    <property type="entry name" value="HisKA_3"/>
    <property type="match status" value="1"/>
</dbReference>
<evidence type="ECO:0000256" key="1">
    <source>
        <dbReference type="ARBA" id="ARBA00022679"/>
    </source>
</evidence>
<feature type="domain" description="GAF" evidence="4">
    <location>
        <begin position="217"/>
        <end position="360"/>
    </location>
</feature>
<dbReference type="EMBL" id="PVTY01000004">
    <property type="protein sequence ID" value="PRZ17816.1"/>
    <property type="molecule type" value="Genomic_DNA"/>
</dbReference>
<dbReference type="Proteomes" id="UP000238217">
    <property type="component" value="Unassembled WGS sequence"/>
</dbReference>
<dbReference type="AlphaFoldDB" id="A0A2T0YQW9"/>